<name>A0A3B0SZ98_9ZZZZ</name>
<evidence type="ECO:0000256" key="10">
    <source>
        <dbReference type="SAM" id="MobiDB-lite"/>
    </source>
</evidence>
<evidence type="ECO:0000256" key="4">
    <source>
        <dbReference type="ARBA" id="ARBA00022729"/>
    </source>
</evidence>
<protein>
    <submittedName>
        <fullName evidence="13">TonB-dependent receptor</fullName>
    </submittedName>
</protein>
<evidence type="ECO:0000256" key="2">
    <source>
        <dbReference type="ARBA" id="ARBA00009141"/>
    </source>
</evidence>
<dbReference type="InterPro" id="IPR015217">
    <property type="entry name" value="Invasin_dom_3"/>
</dbReference>
<evidence type="ECO:0000256" key="8">
    <source>
        <dbReference type="ARBA" id="ARBA00023180"/>
    </source>
</evidence>
<keyword evidence="13" id="KW-0675">Receptor</keyword>
<keyword evidence="4" id="KW-0732">Signal</keyword>
<dbReference type="Gene3D" id="2.60.40.10">
    <property type="entry name" value="Immunoglobulins"/>
    <property type="match status" value="1"/>
</dbReference>
<dbReference type="SUPFAM" id="SSF49373">
    <property type="entry name" value="Invasin/intimin cell-adhesion fragments"/>
    <property type="match status" value="1"/>
</dbReference>
<keyword evidence="3" id="KW-0812">Transmembrane</keyword>
<dbReference type="InterPro" id="IPR021720">
    <property type="entry name" value="Malectin_dom"/>
</dbReference>
<keyword evidence="6" id="KW-1133">Transmembrane helix</keyword>
<evidence type="ECO:0000256" key="5">
    <source>
        <dbReference type="ARBA" id="ARBA00022824"/>
    </source>
</evidence>
<feature type="compositionally biased region" description="Acidic residues" evidence="10">
    <location>
        <begin position="40"/>
        <end position="54"/>
    </location>
</feature>
<dbReference type="EMBL" id="UOEL01000004">
    <property type="protein sequence ID" value="VAW09920.1"/>
    <property type="molecule type" value="Genomic_DNA"/>
</dbReference>
<keyword evidence="9" id="KW-0119">Carbohydrate metabolism</keyword>
<proteinExistence type="inferred from homology"/>
<keyword evidence="7" id="KW-0472">Membrane</keyword>
<feature type="region of interest" description="Disordered" evidence="10">
    <location>
        <begin position="31"/>
        <end position="60"/>
    </location>
</feature>
<evidence type="ECO:0000256" key="3">
    <source>
        <dbReference type="ARBA" id="ARBA00022692"/>
    </source>
</evidence>
<dbReference type="Pfam" id="PF11721">
    <property type="entry name" value="Malectin"/>
    <property type="match status" value="1"/>
</dbReference>
<gene>
    <name evidence="13" type="ORF">MNBD_BACTEROID03-109</name>
</gene>
<comment type="subcellular location">
    <subcellularLocation>
        <location evidence="1">Endoplasmic reticulum membrane</location>
        <topology evidence="1">Single-pass type I membrane protein</topology>
    </subcellularLocation>
</comment>
<accession>A0A3B0SZ98</accession>
<dbReference type="SUPFAM" id="SSF49785">
    <property type="entry name" value="Galactose-binding domain-like"/>
    <property type="match status" value="1"/>
</dbReference>
<evidence type="ECO:0000256" key="1">
    <source>
        <dbReference type="ARBA" id="ARBA00004115"/>
    </source>
</evidence>
<evidence type="ECO:0000313" key="13">
    <source>
        <dbReference type="EMBL" id="VAW09920.1"/>
    </source>
</evidence>
<feature type="domain" description="Malectin" evidence="12">
    <location>
        <begin position="172"/>
        <end position="334"/>
    </location>
</feature>
<dbReference type="AlphaFoldDB" id="A0A3B0SZ98"/>
<evidence type="ECO:0000259" key="11">
    <source>
        <dbReference type="Pfam" id="PF09134"/>
    </source>
</evidence>
<comment type="similarity">
    <text evidence="2">Belongs to the malectin family.</text>
</comment>
<keyword evidence="8" id="KW-0325">Glycoprotein</keyword>
<sequence length="337" mass="35635">MKVPNFLKLTLFLFLFSLTLVPVSCGSDDGAPAVIATPDPEPEPEPDPEPDPDPDPTNANTTIDATVAILVEGASTSTVTLQIADTDGNLLTTSSGTVALAATGSASVSAVTDNGDGTYTATVTNTEEESVTISGTLDGTAITNTVEITFNPDDSNPAQEVTQSTEEVGPSILRINSGGPEVTFGDITFLEDQYFGEGTEAFTNPFVTEIANTDIDAIFITERITDHINIKGPISYNIPVTNGTYTVKLYFAEIYWGVENPQMLEGGVGSRVFNISIEDTETFTGYDLFKEHGAASASSRMYDIEVTDGELTITLEATINKPKVSAIEVFGNGTIGK</sequence>
<dbReference type="InterPro" id="IPR008964">
    <property type="entry name" value="Invasin/intimin_cell_adhesion"/>
</dbReference>
<evidence type="ECO:0000259" key="12">
    <source>
        <dbReference type="Pfam" id="PF11721"/>
    </source>
</evidence>
<feature type="domain" description="Invasin" evidence="11">
    <location>
        <begin position="60"/>
        <end position="152"/>
    </location>
</feature>
<evidence type="ECO:0000256" key="6">
    <source>
        <dbReference type="ARBA" id="ARBA00022989"/>
    </source>
</evidence>
<reference evidence="13" key="1">
    <citation type="submission" date="2018-06" db="EMBL/GenBank/DDBJ databases">
        <authorList>
            <person name="Zhirakovskaya E."/>
        </authorList>
    </citation>
    <scope>NUCLEOTIDE SEQUENCE</scope>
</reference>
<organism evidence="13">
    <name type="scientific">hydrothermal vent metagenome</name>
    <dbReference type="NCBI Taxonomy" id="652676"/>
    <lineage>
        <taxon>unclassified sequences</taxon>
        <taxon>metagenomes</taxon>
        <taxon>ecological metagenomes</taxon>
    </lineage>
</organism>
<dbReference type="GO" id="GO:0005789">
    <property type="term" value="C:endoplasmic reticulum membrane"/>
    <property type="evidence" value="ECO:0007669"/>
    <property type="project" value="UniProtKB-SubCell"/>
</dbReference>
<dbReference type="InterPro" id="IPR039155">
    <property type="entry name" value="MLEC"/>
</dbReference>
<dbReference type="Gene3D" id="2.60.120.430">
    <property type="entry name" value="Galactose-binding lectin"/>
    <property type="match status" value="1"/>
</dbReference>
<dbReference type="InterPro" id="IPR013783">
    <property type="entry name" value="Ig-like_fold"/>
</dbReference>
<dbReference type="Pfam" id="PF09134">
    <property type="entry name" value="Invasin_D3"/>
    <property type="match status" value="1"/>
</dbReference>
<keyword evidence="5" id="KW-0256">Endoplasmic reticulum</keyword>
<evidence type="ECO:0000256" key="9">
    <source>
        <dbReference type="ARBA" id="ARBA00023277"/>
    </source>
</evidence>
<dbReference type="PANTHER" id="PTHR13460:SF0">
    <property type="entry name" value="MALECTIN"/>
    <property type="match status" value="1"/>
</dbReference>
<dbReference type="GO" id="GO:0030246">
    <property type="term" value="F:carbohydrate binding"/>
    <property type="evidence" value="ECO:0007669"/>
    <property type="project" value="InterPro"/>
</dbReference>
<dbReference type="PANTHER" id="PTHR13460">
    <property type="match status" value="1"/>
</dbReference>
<evidence type="ECO:0000256" key="7">
    <source>
        <dbReference type="ARBA" id="ARBA00023136"/>
    </source>
</evidence>
<dbReference type="InterPro" id="IPR008979">
    <property type="entry name" value="Galactose-bd-like_sf"/>
</dbReference>